<reference evidence="3" key="1">
    <citation type="journal article" date="2011" name="Proc. Natl. Acad. Sci. U.S.A.">
        <title>Obligate biotrophy features unraveled by the genomic analysis of rust fungi.</title>
        <authorList>
            <person name="Duplessis S."/>
            <person name="Cuomo C.A."/>
            <person name="Lin Y.-C."/>
            <person name="Aerts A."/>
            <person name="Tisserant E."/>
            <person name="Veneault-Fourrey C."/>
            <person name="Joly D.L."/>
            <person name="Hacquard S."/>
            <person name="Amselem J."/>
            <person name="Cantarel B.L."/>
            <person name="Chiu R."/>
            <person name="Coutinho P.M."/>
            <person name="Feau N."/>
            <person name="Field M."/>
            <person name="Frey P."/>
            <person name="Gelhaye E."/>
            <person name="Goldberg J."/>
            <person name="Grabherr M.G."/>
            <person name="Kodira C.D."/>
            <person name="Kohler A."/>
            <person name="Kuees U."/>
            <person name="Lindquist E.A."/>
            <person name="Lucas S.M."/>
            <person name="Mago R."/>
            <person name="Mauceli E."/>
            <person name="Morin E."/>
            <person name="Murat C."/>
            <person name="Pangilinan J.L."/>
            <person name="Park R."/>
            <person name="Pearson M."/>
            <person name="Quesneville H."/>
            <person name="Rouhier N."/>
            <person name="Sakthikumar S."/>
            <person name="Salamov A.A."/>
            <person name="Schmutz J."/>
            <person name="Selles B."/>
            <person name="Shapiro H."/>
            <person name="Tanguay P."/>
            <person name="Tuskan G.A."/>
            <person name="Henrissat B."/>
            <person name="Van de Peer Y."/>
            <person name="Rouze P."/>
            <person name="Ellis J.G."/>
            <person name="Dodds P.N."/>
            <person name="Schein J.E."/>
            <person name="Zhong S."/>
            <person name="Hamelin R.C."/>
            <person name="Grigoriev I.V."/>
            <person name="Szabo L.J."/>
            <person name="Martin F."/>
        </authorList>
    </citation>
    <scope>NUCLEOTIDE SEQUENCE [LARGE SCALE GENOMIC DNA]</scope>
    <source>
        <strain evidence="3">98AG31 / pathotype 3-4-7</strain>
    </source>
</reference>
<accession>F4RWI4</accession>
<feature type="region of interest" description="Disordered" evidence="1">
    <location>
        <begin position="74"/>
        <end position="100"/>
    </location>
</feature>
<feature type="compositionally biased region" description="Acidic residues" evidence="1">
    <location>
        <begin position="81"/>
        <end position="91"/>
    </location>
</feature>
<proteinExistence type="predicted"/>
<keyword evidence="3" id="KW-1185">Reference proteome</keyword>
<dbReference type="RefSeq" id="XP_007413451.1">
    <property type="nucleotide sequence ID" value="XM_007413389.1"/>
</dbReference>
<dbReference type="EMBL" id="GL883125">
    <property type="protein sequence ID" value="EGG03316.1"/>
    <property type="molecule type" value="Genomic_DNA"/>
</dbReference>
<dbReference type="AlphaFoldDB" id="F4RWI4"/>
<dbReference type="Proteomes" id="UP000001072">
    <property type="component" value="Unassembled WGS sequence"/>
</dbReference>
<dbReference type="GeneID" id="18923768"/>
<dbReference type="KEGG" id="mlr:MELLADRAFT_109452"/>
<gene>
    <name evidence="2" type="ORF">MELLADRAFT_109452</name>
</gene>
<feature type="region of interest" description="Disordered" evidence="1">
    <location>
        <begin position="29"/>
        <end position="55"/>
    </location>
</feature>
<dbReference type="VEuPathDB" id="FungiDB:MELLADRAFT_109452"/>
<name>F4RWI4_MELLP</name>
<dbReference type="InParanoid" id="F4RWI4"/>
<evidence type="ECO:0000256" key="1">
    <source>
        <dbReference type="SAM" id="MobiDB-lite"/>
    </source>
</evidence>
<dbReference type="HOGENOM" id="CLU_2197529_0_0_1"/>
<evidence type="ECO:0000313" key="3">
    <source>
        <dbReference type="Proteomes" id="UP000001072"/>
    </source>
</evidence>
<protein>
    <submittedName>
        <fullName evidence="2">Uncharacterized protein</fullName>
    </submittedName>
</protein>
<organism evidence="3">
    <name type="scientific">Melampsora larici-populina (strain 98AG31 / pathotype 3-4-7)</name>
    <name type="common">Poplar leaf rust fungus</name>
    <dbReference type="NCBI Taxonomy" id="747676"/>
    <lineage>
        <taxon>Eukaryota</taxon>
        <taxon>Fungi</taxon>
        <taxon>Dikarya</taxon>
        <taxon>Basidiomycota</taxon>
        <taxon>Pucciniomycotina</taxon>
        <taxon>Pucciniomycetes</taxon>
        <taxon>Pucciniales</taxon>
        <taxon>Melampsoraceae</taxon>
        <taxon>Melampsora</taxon>
    </lineage>
</organism>
<sequence>MDNIATGDQSHAEMGLVLCTCSECIKKTHTDSSGKQVSGLWINPGTQRNHRRRMATKPETTSILEALVDDFNAKASIKDTEPEETSSESDSDYITGPNDPNLIKLVCK</sequence>
<evidence type="ECO:0000313" key="2">
    <source>
        <dbReference type="EMBL" id="EGG03316.1"/>
    </source>
</evidence>